<keyword evidence="2" id="KW-1185">Reference proteome</keyword>
<evidence type="ECO:0000313" key="1">
    <source>
        <dbReference type="EMBL" id="QJW96814.1"/>
    </source>
</evidence>
<dbReference type="AlphaFoldDB" id="A0A6M5YTP7"/>
<dbReference type="Proteomes" id="UP000503447">
    <property type="component" value="Chromosome"/>
</dbReference>
<reference evidence="2" key="1">
    <citation type="submission" date="2020-05" db="EMBL/GenBank/DDBJ databases">
        <title>Frigoriglobus tundricola gen. nov., sp. nov., a psychrotolerant cellulolytic planctomycete of the family Gemmataceae with two divergent copies of 16S rRNA gene.</title>
        <authorList>
            <person name="Kulichevskaya I.S."/>
            <person name="Ivanova A.A."/>
            <person name="Naumoff D.G."/>
            <person name="Beletsky A.V."/>
            <person name="Rijpstra W.I.C."/>
            <person name="Sinninghe Damste J.S."/>
            <person name="Mardanov A.V."/>
            <person name="Ravin N.V."/>
            <person name="Dedysh S.N."/>
        </authorList>
    </citation>
    <scope>NUCLEOTIDE SEQUENCE [LARGE SCALE GENOMIC DNA]</scope>
    <source>
        <strain evidence="2">PL17</strain>
    </source>
</reference>
<name>A0A6M5YTP7_9BACT</name>
<dbReference type="RefSeq" id="WP_171472331.1">
    <property type="nucleotide sequence ID" value="NZ_CP053452.2"/>
</dbReference>
<protein>
    <submittedName>
        <fullName evidence="1">Uncharacterized protein</fullName>
    </submittedName>
</protein>
<dbReference type="KEGG" id="ftj:FTUN_4373"/>
<gene>
    <name evidence="1" type="ORF">FTUN_4373</name>
</gene>
<evidence type="ECO:0000313" key="2">
    <source>
        <dbReference type="Proteomes" id="UP000503447"/>
    </source>
</evidence>
<dbReference type="EMBL" id="CP053452">
    <property type="protein sequence ID" value="QJW96814.1"/>
    <property type="molecule type" value="Genomic_DNA"/>
</dbReference>
<organism evidence="1 2">
    <name type="scientific">Frigoriglobus tundricola</name>
    <dbReference type="NCBI Taxonomy" id="2774151"/>
    <lineage>
        <taxon>Bacteria</taxon>
        <taxon>Pseudomonadati</taxon>
        <taxon>Planctomycetota</taxon>
        <taxon>Planctomycetia</taxon>
        <taxon>Gemmatales</taxon>
        <taxon>Gemmataceae</taxon>
        <taxon>Frigoriglobus</taxon>
    </lineage>
</organism>
<proteinExistence type="predicted"/>
<accession>A0A6M5YTP7</accession>
<sequence length="106" mass="12081">MSEVVWDFIEPYKDHWKTGDQLKKLVSVALIARNAAIASPRERADLLDRTAATLPPDARDDFLAVMMDLIKRKTTYFAANKRMIIDYQLTMTSDGPHLSVISTLER</sequence>